<dbReference type="Pfam" id="PF01593">
    <property type="entry name" value="Amino_oxidase"/>
    <property type="match status" value="1"/>
</dbReference>
<keyword evidence="4" id="KW-0285">Flavoprotein</keyword>
<name>A0A0L0DKW6_THETB</name>
<comment type="cofactor">
    <cofactor evidence="1 4">
        <name>FAD</name>
        <dbReference type="ChEBI" id="CHEBI:57692"/>
    </cofactor>
</comment>
<protein>
    <recommendedName>
        <fullName evidence="4">Amine oxidase</fullName>
        <ecNumber evidence="4">1.4.3.-</ecNumber>
    </recommendedName>
</protein>
<accession>A0A0L0DKW6</accession>
<dbReference type="AlphaFoldDB" id="A0A0L0DKW6"/>
<dbReference type="SUPFAM" id="SSF51905">
    <property type="entry name" value="FAD/NAD(P)-binding domain"/>
    <property type="match status" value="1"/>
</dbReference>
<proteinExistence type="inferred from homology"/>
<dbReference type="Gene3D" id="3.50.50.60">
    <property type="entry name" value="FAD/NAD(P)-binding domain"/>
    <property type="match status" value="1"/>
</dbReference>
<feature type="binding site" evidence="3">
    <location>
        <position position="129"/>
    </location>
    <ligand>
        <name>FAD</name>
        <dbReference type="ChEBI" id="CHEBI:57692"/>
    </ligand>
</feature>
<evidence type="ECO:0000259" key="5">
    <source>
        <dbReference type="Pfam" id="PF01593"/>
    </source>
</evidence>
<dbReference type="PANTHER" id="PTHR42923:SF17">
    <property type="entry name" value="AMINE OXIDASE DOMAIN-CONTAINING PROTEIN"/>
    <property type="match status" value="1"/>
</dbReference>
<dbReference type="RefSeq" id="XP_013755587.1">
    <property type="nucleotide sequence ID" value="XM_013900133.1"/>
</dbReference>
<gene>
    <name evidence="6" type="ORF">AMSG_08255</name>
</gene>
<dbReference type="OrthoDB" id="5977668at2759"/>
<dbReference type="GO" id="GO:0016491">
    <property type="term" value="F:oxidoreductase activity"/>
    <property type="evidence" value="ECO:0007669"/>
    <property type="project" value="UniProtKB-KW"/>
</dbReference>
<dbReference type="EC" id="1.4.3.-" evidence="4"/>
<sequence>MFSGFFWPLILRTVAGAQTVYGLVLAADVGNLALVAGTLTGLTAMAVFVAAAWGLSKPSIVAAWRAKVAHGAGGSVDGERGMRSDRLDVLGVEQVYVDADPVPLETFGAAGRAERIAGGTVMVVGGGVSGLGAAWALEQDGWQVTLIEAEAELGGHTTTLRGEDLGLPADPVTGAVPTVDPGFQICNPLHYPGLLAWFRKLGKYVALRPTENSLSVSSHVDGYGWASCASWLGLVKCLALRGRKFAAMMRDMVRFHAEAEGYLTALPDMTLREFVAREGYSDAFAADYLMPCVASLWSCSAEGAWACSIHFIIRFFRNHHMLNIFSRPVWHTLIGGSSTYVDAFKASFRGTIVTSAPAARLVHAPNGGEAWRVTTADGRSFDASAVVLATHSSTTLRLLQASSAAVTSGLGTRRASALLATLNELPYYSSKVYVHTDASLMPAARELWASWNSVVLSTGESICTYYVNKLQAPDYTGTDIFVTVVPEGTSAAALPSDLSLLRKLPFDWEHPSMSVGAVAARCCDASLQHPGDGLVLAGAWLGNGFHEAGFQSGLRAAAALGDARL</sequence>
<dbReference type="InterPro" id="IPR001613">
    <property type="entry name" value="Flavin_amine_oxidase"/>
</dbReference>
<evidence type="ECO:0000256" key="2">
    <source>
        <dbReference type="ARBA" id="ARBA00023002"/>
    </source>
</evidence>
<dbReference type="OMA" id="WEFTDPE"/>
<dbReference type="STRING" id="461836.A0A0L0DKW6"/>
<keyword evidence="4" id="KW-0812">Transmembrane</keyword>
<feature type="domain" description="Amine oxidase" evidence="5">
    <location>
        <begin position="128"/>
        <end position="560"/>
    </location>
</feature>
<dbReference type="PANTHER" id="PTHR42923">
    <property type="entry name" value="PROTOPORPHYRINOGEN OXIDASE"/>
    <property type="match status" value="1"/>
</dbReference>
<dbReference type="InterPro" id="IPR050464">
    <property type="entry name" value="Zeta_carotene_desat/Oxidored"/>
</dbReference>
<evidence type="ECO:0000256" key="3">
    <source>
        <dbReference type="PIRSR" id="PIRSR601613-1"/>
    </source>
</evidence>
<dbReference type="InterPro" id="IPR036188">
    <property type="entry name" value="FAD/NAD-bd_sf"/>
</dbReference>
<evidence type="ECO:0000256" key="4">
    <source>
        <dbReference type="RuleBase" id="RU362067"/>
    </source>
</evidence>
<feature type="binding site" evidence="3">
    <location>
        <begin position="148"/>
        <end position="149"/>
    </location>
    <ligand>
        <name>FAD</name>
        <dbReference type="ChEBI" id="CHEBI:57692"/>
    </ligand>
</feature>
<keyword evidence="7" id="KW-1185">Reference proteome</keyword>
<keyword evidence="2 4" id="KW-0560">Oxidoreductase</keyword>
<dbReference type="eggNOG" id="ENOG502QSMW">
    <property type="taxonomic scope" value="Eukaryota"/>
</dbReference>
<keyword evidence="4" id="KW-0274">FAD</keyword>
<comment type="similarity">
    <text evidence="4">Belongs to the flavin monoamine oxidase family.</text>
</comment>
<organism evidence="6 7">
    <name type="scientific">Thecamonas trahens ATCC 50062</name>
    <dbReference type="NCBI Taxonomy" id="461836"/>
    <lineage>
        <taxon>Eukaryota</taxon>
        <taxon>Apusozoa</taxon>
        <taxon>Apusomonadida</taxon>
        <taxon>Apusomonadidae</taxon>
        <taxon>Thecamonas</taxon>
    </lineage>
</organism>
<reference evidence="6 7" key="1">
    <citation type="submission" date="2010-05" db="EMBL/GenBank/DDBJ databases">
        <title>The Genome Sequence of Thecamonas trahens ATCC 50062.</title>
        <authorList>
            <consortium name="The Broad Institute Genome Sequencing Platform"/>
            <person name="Russ C."/>
            <person name="Cuomo C."/>
            <person name="Shea T."/>
            <person name="Young S.K."/>
            <person name="Zeng Q."/>
            <person name="Koehrsen M."/>
            <person name="Haas B."/>
            <person name="Borodovsky M."/>
            <person name="Guigo R."/>
            <person name="Alvarado L."/>
            <person name="Berlin A."/>
            <person name="Bochicchio J."/>
            <person name="Borenstein D."/>
            <person name="Chapman S."/>
            <person name="Chen Z."/>
            <person name="Freedman E."/>
            <person name="Gellesch M."/>
            <person name="Goldberg J."/>
            <person name="Griggs A."/>
            <person name="Gujja S."/>
            <person name="Heilman E."/>
            <person name="Heiman D."/>
            <person name="Hepburn T."/>
            <person name="Howarth C."/>
            <person name="Jen D."/>
            <person name="Larson L."/>
            <person name="Mehta T."/>
            <person name="Park D."/>
            <person name="Pearson M."/>
            <person name="Roberts A."/>
            <person name="Saif S."/>
            <person name="Shenoy N."/>
            <person name="Sisk P."/>
            <person name="Stolte C."/>
            <person name="Sykes S."/>
            <person name="Thomson T."/>
            <person name="Walk T."/>
            <person name="White J."/>
            <person name="Yandava C."/>
            <person name="Burger G."/>
            <person name="Gray M.W."/>
            <person name="Holland P.W.H."/>
            <person name="King N."/>
            <person name="Lang F.B.F."/>
            <person name="Roger A.J."/>
            <person name="Ruiz-Trillo I."/>
            <person name="Lander E."/>
            <person name="Nusbaum C."/>
        </authorList>
    </citation>
    <scope>NUCLEOTIDE SEQUENCE [LARGE SCALE GENOMIC DNA]</scope>
    <source>
        <strain evidence="6 7">ATCC 50062</strain>
    </source>
</reference>
<keyword evidence="4" id="KW-1133">Transmembrane helix</keyword>
<dbReference type="EMBL" id="GL349471">
    <property type="protein sequence ID" value="KNC52003.1"/>
    <property type="molecule type" value="Genomic_DNA"/>
</dbReference>
<evidence type="ECO:0000313" key="7">
    <source>
        <dbReference type="Proteomes" id="UP000054408"/>
    </source>
</evidence>
<keyword evidence="4" id="KW-0472">Membrane</keyword>
<feature type="transmembrane region" description="Helical" evidence="4">
    <location>
        <begin position="32"/>
        <end position="55"/>
    </location>
</feature>
<dbReference type="Proteomes" id="UP000054408">
    <property type="component" value="Unassembled WGS sequence"/>
</dbReference>
<evidence type="ECO:0000256" key="1">
    <source>
        <dbReference type="ARBA" id="ARBA00001974"/>
    </source>
</evidence>
<dbReference type="InterPro" id="IPR002937">
    <property type="entry name" value="Amino_oxidase"/>
</dbReference>
<dbReference type="GeneID" id="25566985"/>
<evidence type="ECO:0000313" key="6">
    <source>
        <dbReference type="EMBL" id="KNC52003.1"/>
    </source>
</evidence>
<dbReference type="PRINTS" id="PR00757">
    <property type="entry name" value="AMINEOXDASEF"/>
</dbReference>